<protein>
    <submittedName>
        <fullName evidence="1">Uncharacterized protein</fullName>
    </submittedName>
</protein>
<dbReference type="EMBL" id="CP017019">
    <property type="protein sequence ID" value="AOQ24627.1"/>
    <property type="molecule type" value="Genomic_DNA"/>
</dbReference>
<keyword evidence="4" id="KW-1185">Reference proteome</keyword>
<organism evidence="1 3">
    <name type="scientific">Neomoorella thermoacetica</name>
    <name type="common">Clostridium thermoaceticum</name>
    <dbReference type="NCBI Taxonomy" id="1525"/>
    <lineage>
        <taxon>Bacteria</taxon>
        <taxon>Bacillati</taxon>
        <taxon>Bacillota</taxon>
        <taxon>Clostridia</taxon>
        <taxon>Neomoorellales</taxon>
        <taxon>Neomoorellaceae</taxon>
        <taxon>Neomoorella</taxon>
    </lineage>
</organism>
<reference evidence="1 3" key="1">
    <citation type="submission" date="2016-08" db="EMBL/GenBank/DDBJ databases">
        <title>Moorella thermoacetica DSM 103132.</title>
        <authorList>
            <person name="Jendresen C.B."/>
            <person name="Redl S.M."/>
            <person name="Jensen T.O."/>
            <person name="Nielsen A.T."/>
        </authorList>
    </citation>
    <scope>NUCLEOTIDE SEQUENCE [LARGE SCALE GENOMIC DNA]</scope>
    <source>
        <strain evidence="1 3">DSM 103132</strain>
    </source>
</reference>
<dbReference type="RefSeq" id="WP_155768216.1">
    <property type="nucleotide sequence ID" value="NZ_CP017019.1"/>
</dbReference>
<dbReference type="Proteomes" id="UP000322283">
    <property type="component" value="Unassembled WGS sequence"/>
</dbReference>
<evidence type="ECO:0000313" key="3">
    <source>
        <dbReference type="Proteomes" id="UP000094598"/>
    </source>
</evidence>
<accession>A0AAC9HI88</accession>
<proteinExistence type="predicted"/>
<evidence type="ECO:0000313" key="1">
    <source>
        <dbReference type="EMBL" id="AOQ24627.1"/>
    </source>
</evidence>
<name>A0AAC9HI88_NEOTH</name>
<reference evidence="2 4" key="2">
    <citation type="submission" date="2019-05" db="EMBL/GenBank/DDBJ databases">
        <title>Genome sequence of Moorella thermoacetica ATCC 33924.</title>
        <authorList>
            <person name="Poehlein A."/>
            <person name="Bengelsdorf F.R."/>
            <person name="Duerre P."/>
            <person name="Daniel R."/>
        </authorList>
    </citation>
    <scope>NUCLEOTIDE SEQUENCE [LARGE SCALE GENOMIC DNA]</scope>
    <source>
        <strain evidence="2 4">ATCC 33924</strain>
    </source>
</reference>
<dbReference type="Proteomes" id="UP000094598">
    <property type="component" value="Chromosome"/>
</dbReference>
<dbReference type="EMBL" id="VCDX01000006">
    <property type="protein sequence ID" value="TYL12730.1"/>
    <property type="molecule type" value="Genomic_DNA"/>
</dbReference>
<evidence type="ECO:0000313" key="2">
    <source>
        <dbReference type="EMBL" id="TYL12730.1"/>
    </source>
</evidence>
<sequence>MIEFSWHCPKCGTDNVGDAAEAMEYTCVCKQCGTEYEIYLDVDIYISAIKEVP</sequence>
<evidence type="ECO:0000313" key="4">
    <source>
        <dbReference type="Proteomes" id="UP000322283"/>
    </source>
</evidence>
<gene>
    <name evidence="1" type="ORF">Maut_02199</name>
    <name evidence="2" type="ORF">MTAT_19720</name>
</gene>
<dbReference type="AlphaFoldDB" id="A0AAC9HI88"/>